<proteinExistence type="predicted"/>
<name>A0A1N6E9T0_9BACT</name>
<dbReference type="Proteomes" id="UP000185221">
    <property type="component" value="Unassembled WGS sequence"/>
</dbReference>
<evidence type="ECO:0000313" key="2">
    <source>
        <dbReference type="EMBL" id="SIN79784.1"/>
    </source>
</evidence>
<dbReference type="InterPro" id="IPR000182">
    <property type="entry name" value="GNAT_dom"/>
</dbReference>
<accession>A0A1N6E9T0</accession>
<dbReference type="Gene3D" id="3.40.630.30">
    <property type="match status" value="1"/>
</dbReference>
<dbReference type="STRING" id="226505.SAMN05444394_1880"/>
<dbReference type="EMBL" id="FSRC01000001">
    <property type="protein sequence ID" value="SIN79784.1"/>
    <property type="molecule type" value="Genomic_DNA"/>
</dbReference>
<organism evidence="2 3">
    <name type="scientific">Algoriphagus halophilus</name>
    <dbReference type="NCBI Taxonomy" id="226505"/>
    <lineage>
        <taxon>Bacteria</taxon>
        <taxon>Pseudomonadati</taxon>
        <taxon>Bacteroidota</taxon>
        <taxon>Cytophagia</taxon>
        <taxon>Cytophagales</taxon>
        <taxon>Cyclobacteriaceae</taxon>
        <taxon>Algoriphagus</taxon>
    </lineage>
</organism>
<dbReference type="OrthoDB" id="5570877at2"/>
<dbReference type="CDD" id="cd04301">
    <property type="entry name" value="NAT_SF"/>
    <property type="match status" value="1"/>
</dbReference>
<evidence type="ECO:0000259" key="1">
    <source>
        <dbReference type="PROSITE" id="PS51186"/>
    </source>
</evidence>
<gene>
    <name evidence="2" type="ORF">SAMN05444394_1880</name>
</gene>
<dbReference type="RefSeq" id="WP_074224563.1">
    <property type="nucleotide sequence ID" value="NZ_FSRC01000001.1"/>
</dbReference>
<dbReference type="GO" id="GO:0016747">
    <property type="term" value="F:acyltransferase activity, transferring groups other than amino-acyl groups"/>
    <property type="evidence" value="ECO:0007669"/>
    <property type="project" value="InterPro"/>
</dbReference>
<protein>
    <submittedName>
        <fullName evidence="2">Acetyltransferase (GNAT) domain-containing protein</fullName>
    </submittedName>
</protein>
<dbReference type="AlphaFoldDB" id="A0A1N6E9T0"/>
<feature type="domain" description="N-acetyltransferase" evidence="1">
    <location>
        <begin position="1"/>
        <end position="152"/>
    </location>
</feature>
<dbReference type="InterPro" id="IPR016181">
    <property type="entry name" value="Acyl_CoA_acyltransferase"/>
</dbReference>
<dbReference type="PROSITE" id="PS51186">
    <property type="entry name" value="GNAT"/>
    <property type="match status" value="1"/>
</dbReference>
<dbReference type="Pfam" id="PF13527">
    <property type="entry name" value="Acetyltransf_9"/>
    <property type="match status" value="1"/>
</dbReference>
<reference evidence="3" key="1">
    <citation type="submission" date="2016-11" db="EMBL/GenBank/DDBJ databases">
        <authorList>
            <person name="Varghese N."/>
            <person name="Submissions S."/>
        </authorList>
    </citation>
    <scope>NUCLEOTIDE SEQUENCE [LARGE SCALE GENOMIC DNA]</scope>
    <source>
        <strain evidence="3">DSM 15292</strain>
    </source>
</reference>
<evidence type="ECO:0000313" key="3">
    <source>
        <dbReference type="Proteomes" id="UP000185221"/>
    </source>
</evidence>
<keyword evidence="3" id="KW-1185">Reference proteome</keyword>
<keyword evidence="2" id="KW-0808">Transferase</keyword>
<dbReference type="SUPFAM" id="SSF55729">
    <property type="entry name" value="Acyl-CoA N-acyltransferases (Nat)"/>
    <property type="match status" value="1"/>
</dbReference>
<sequence length="312" mass="35907">MLLRKGTDSDLPKIISLLRISLGESLIPKSEALWKWKHENNPFGPSPVLVAEVDGEIIGVRAFLQWEFLLGSTLVKACRAVDTAIHPDFQGKGIFTKLTLTLIDQLKREGFDLIFNTPNADSMPGYLKMGWEKWGKLPLKLDFHLSIGKNKHPIQPESWSKILHLVEQIEHLGNFSGANQTNLKPGYLKWRYLDCPLFPYYYISDYKSFLLFYRIKESKMGRELRITDLFILDGLEKEQKIHLNKSLSYFQKLSGARFTSFSGLQYPEQKALNLGALPIFNAGPYVTLRKVKQDLDLQNLDWRWSLGDLEVF</sequence>